<keyword evidence="1" id="KW-0472">Membrane</keyword>
<gene>
    <name evidence="2" type="ORF">EZH24_11495</name>
</gene>
<organism evidence="2 3">
    <name type="scientific">Brachyspira catarrhinii</name>
    <dbReference type="NCBI Taxonomy" id="2528966"/>
    <lineage>
        <taxon>Bacteria</taxon>
        <taxon>Pseudomonadati</taxon>
        <taxon>Spirochaetota</taxon>
        <taxon>Spirochaetia</taxon>
        <taxon>Brachyspirales</taxon>
        <taxon>Brachyspiraceae</taxon>
        <taxon>Brachyspira</taxon>
    </lineage>
</organism>
<dbReference type="Proteomes" id="UP000310168">
    <property type="component" value="Unassembled WGS sequence"/>
</dbReference>
<protein>
    <submittedName>
        <fullName evidence="2">Uncharacterized protein</fullName>
    </submittedName>
</protein>
<sequence>MATIISVSFLTIIIILLVIILIRVSKNNDTKNIINTSDTSLNINNGDLINNDSVSLIDINTNLRFDLTDIKTELENKTLINNSSIFEINKNDKSLTPIMDTATKFGVQGVIGLLQHFQISKLFKATVDPNTLIKYNDGTIGSPIIDEVSGQIIGHAGFEEADSIAIIGPQAVFAVLSIVVGQHYMSEISNQLSNISNILDKILQHFKNEYESKLEAATEKILYISNSQYVGSEQIINLDRLEDDINQIYYFYKKELNNFNIDSIKTDEFFYESKLKNLDELLKKELENAEYSYKICTYSKELLNMIKLIKYNCYLKMKKVDKDAVNKANQLLDEIKKFDKDIFYNEKENPKELYIKAISNAKDKLFTIYRDNTLLEAKENFLLFIDTIINTNFWNECLDDNPYYDYSDRYDDKKKEVEKNEYISISYNKAKEMLKKFDSPINTYYFTKDGHEYFIVANEQNTELYS</sequence>
<evidence type="ECO:0000313" key="2">
    <source>
        <dbReference type="EMBL" id="TKZ28969.1"/>
    </source>
</evidence>
<reference evidence="2 3" key="1">
    <citation type="journal article" date="2019" name="Anaerobe">
        <title>Brachyspira catarrhinii sp. nov., an anaerobic intestinal spirochaete isolated from vervet monkeys may have been misidentified as Brachyspira aalborgi in previous studies.</title>
        <authorList>
            <person name="Phillips N.D."/>
            <person name="La T."/>
            <person name="Hampson D.J."/>
        </authorList>
    </citation>
    <scope>NUCLEOTIDE SEQUENCE [LARGE SCALE GENOMIC DNA]</scope>
    <source>
        <strain evidence="2 3">Z12</strain>
    </source>
</reference>
<evidence type="ECO:0000256" key="1">
    <source>
        <dbReference type="SAM" id="Phobius"/>
    </source>
</evidence>
<dbReference type="EMBL" id="SJDU01000459">
    <property type="protein sequence ID" value="TKZ28969.1"/>
    <property type="molecule type" value="Genomic_DNA"/>
</dbReference>
<comment type="caution">
    <text evidence="2">The sequence shown here is derived from an EMBL/GenBank/DDBJ whole genome shotgun (WGS) entry which is preliminary data.</text>
</comment>
<keyword evidence="1" id="KW-0812">Transmembrane</keyword>
<proteinExistence type="predicted"/>
<dbReference type="RefSeq" id="WP_137999231.1">
    <property type="nucleotide sequence ID" value="NZ_SJDU01000459.1"/>
</dbReference>
<accession>A0ABY2TMU2</accession>
<name>A0ABY2TMU2_9SPIR</name>
<feature type="transmembrane region" description="Helical" evidence="1">
    <location>
        <begin position="6"/>
        <end position="24"/>
    </location>
</feature>
<keyword evidence="1" id="KW-1133">Transmembrane helix</keyword>
<evidence type="ECO:0000313" key="3">
    <source>
        <dbReference type="Proteomes" id="UP000310168"/>
    </source>
</evidence>
<keyword evidence="3" id="KW-1185">Reference proteome</keyword>